<feature type="transmembrane region" description="Helical" evidence="2">
    <location>
        <begin position="48"/>
        <end position="74"/>
    </location>
</feature>
<accession>A0A9J5WMW7</accession>
<comment type="caution">
    <text evidence="3">The sequence shown here is derived from an EMBL/GenBank/DDBJ whole genome shotgun (WGS) entry which is preliminary data.</text>
</comment>
<dbReference type="AlphaFoldDB" id="A0A9J5WMW7"/>
<keyword evidence="2" id="KW-0472">Membrane</keyword>
<reference evidence="3 4" key="1">
    <citation type="submission" date="2020-09" db="EMBL/GenBank/DDBJ databases">
        <title>De no assembly of potato wild relative species, Solanum commersonii.</title>
        <authorList>
            <person name="Cho K."/>
        </authorList>
    </citation>
    <scope>NUCLEOTIDE SEQUENCE [LARGE SCALE GENOMIC DNA]</scope>
    <source>
        <strain evidence="3">LZ3.2</strain>
        <tissue evidence="3">Leaf</tissue>
    </source>
</reference>
<proteinExistence type="predicted"/>
<protein>
    <submittedName>
        <fullName evidence="3">Uncharacterized protein</fullName>
    </submittedName>
</protein>
<dbReference type="EMBL" id="JACXVP010000011">
    <property type="protein sequence ID" value="KAG5576384.1"/>
    <property type="molecule type" value="Genomic_DNA"/>
</dbReference>
<evidence type="ECO:0000313" key="3">
    <source>
        <dbReference type="EMBL" id="KAG5576384.1"/>
    </source>
</evidence>
<evidence type="ECO:0000256" key="1">
    <source>
        <dbReference type="SAM" id="MobiDB-lite"/>
    </source>
</evidence>
<feature type="region of interest" description="Disordered" evidence="1">
    <location>
        <begin position="1"/>
        <end position="22"/>
    </location>
</feature>
<organism evidence="3 4">
    <name type="scientific">Solanum commersonii</name>
    <name type="common">Commerson's wild potato</name>
    <name type="synonym">Commerson's nightshade</name>
    <dbReference type="NCBI Taxonomy" id="4109"/>
    <lineage>
        <taxon>Eukaryota</taxon>
        <taxon>Viridiplantae</taxon>
        <taxon>Streptophyta</taxon>
        <taxon>Embryophyta</taxon>
        <taxon>Tracheophyta</taxon>
        <taxon>Spermatophyta</taxon>
        <taxon>Magnoliopsida</taxon>
        <taxon>eudicotyledons</taxon>
        <taxon>Gunneridae</taxon>
        <taxon>Pentapetalae</taxon>
        <taxon>asterids</taxon>
        <taxon>lamiids</taxon>
        <taxon>Solanales</taxon>
        <taxon>Solanaceae</taxon>
        <taxon>Solanoideae</taxon>
        <taxon>Solaneae</taxon>
        <taxon>Solanum</taxon>
    </lineage>
</organism>
<gene>
    <name evidence="3" type="ORF">H5410_056518</name>
</gene>
<sequence>MDLVGPDGQTSPFPRSNEPRNRFPTLFLPKYFMEFHEDLSYGVSLSRWINWLIFMSMDLLVIQIFDVVFAKFFCGRSSRP</sequence>
<evidence type="ECO:0000256" key="2">
    <source>
        <dbReference type="SAM" id="Phobius"/>
    </source>
</evidence>
<dbReference type="Proteomes" id="UP000824120">
    <property type="component" value="Chromosome 11"/>
</dbReference>
<name>A0A9J5WMW7_SOLCO</name>
<evidence type="ECO:0000313" key="4">
    <source>
        <dbReference type="Proteomes" id="UP000824120"/>
    </source>
</evidence>
<keyword evidence="2" id="KW-1133">Transmembrane helix</keyword>
<keyword evidence="4" id="KW-1185">Reference proteome</keyword>
<keyword evidence="2" id="KW-0812">Transmembrane</keyword>